<dbReference type="InParanoid" id="E8N5K0"/>
<feature type="transmembrane region" description="Helical" evidence="1">
    <location>
        <begin position="100"/>
        <end position="119"/>
    </location>
</feature>
<dbReference type="Proteomes" id="UP000008922">
    <property type="component" value="Chromosome"/>
</dbReference>
<dbReference type="STRING" id="926569.ANT_16880"/>
<proteinExistence type="predicted"/>
<organism evidence="2 3">
    <name type="scientific">Anaerolinea thermophila (strain DSM 14523 / JCM 11388 / NBRC 100420 / UNI-1)</name>
    <dbReference type="NCBI Taxonomy" id="926569"/>
    <lineage>
        <taxon>Bacteria</taxon>
        <taxon>Bacillati</taxon>
        <taxon>Chloroflexota</taxon>
        <taxon>Anaerolineae</taxon>
        <taxon>Anaerolineales</taxon>
        <taxon>Anaerolineaceae</taxon>
        <taxon>Anaerolinea</taxon>
    </lineage>
</organism>
<protein>
    <submittedName>
        <fullName evidence="2">Uncharacterized protein</fullName>
    </submittedName>
</protein>
<feature type="transmembrane region" description="Helical" evidence="1">
    <location>
        <begin position="25"/>
        <end position="50"/>
    </location>
</feature>
<keyword evidence="3" id="KW-1185">Reference proteome</keyword>
<dbReference type="EMBL" id="AP012029">
    <property type="protein sequence ID" value="BAJ63714.1"/>
    <property type="molecule type" value="Genomic_DNA"/>
</dbReference>
<evidence type="ECO:0000256" key="1">
    <source>
        <dbReference type="SAM" id="Phobius"/>
    </source>
</evidence>
<dbReference type="AlphaFoldDB" id="E8N5K0"/>
<sequence>MVFAPLPPESIRSGGNMINLGVEQFLMLMAVSLLVLGVISLAAGVLILTFRVGGKDIHTLASQTARMAQKGLADDIAGLVGNASALLEALNQLVRTTSGVGVFLILVGFMLFASAYSLVTMVP</sequence>
<name>E8N5K0_ANATU</name>
<keyword evidence="1" id="KW-1133">Transmembrane helix</keyword>
<gene>
    <name evidence="2" type="ordered locus">ANT_16880</name>
</gene>
<accession>E8N5K0</accession>
<dbReference type="eggNOG" id="ENOG5033JEV">
    <property type="taxonomic scope" value="Bacteria"/>
</dbReference>
<evidence type="ECO:0000313" key="2">
    <source>
        <dbReference type="EMBL" id="BAJ63714.1"/>
    </source>
</evidence>
<dbReference type="KEGG" id="atm:ANT_16880"/>
<keyword evidence="1" id="KW-0812">Transmembrane</keyword>
<keyword evidence="1" id="KW-0472">Membrane</keyword>
<reference evidence="2 3" key="1">
    <citation type="submission" date="2010-12" db="EMBL/GenBank/DDBJ databases">
        <title>Whole genome sequence of Anaerolinea thermophila UNI-1.</title>
        <authorList>
            <person name="Narita-Yamada S."/>
            <person name="Kishi E."/>
            <person name="Watanabe Y."/>
            <person name="Takasaki K."/>
            <person name="Ankai A."/>
            <person name="Oguchi A."/>
            <person name="Fukui S."/>
            <person name="Takahashi M."/>
            <person name="Yashiro I."/>
            <person name="Hosoyama A."/>
            <person name="Sekiguchi Y."/>
            <person name="Hanada S."/>
            <person name="Fujita N."/>
        </authorList>
    </citation>
    <scope>NUCLEOTIDE SEQUENCE [LARGE SCALE GENOMIC DNA]</scope>
    <source>
        <strain evidence="3">DSM 14523 / JCM 11388 / NBRC 100420 / UNI-1</strain>
    </source>
</reference>
<dbReference type="HOGENOM" id="CLU_2010500_0_0_0"/>
<evidence type="ECO:0000313" key="3">
    <source>
        <dbReference type="Proteomes" id="UP000008922"/>
    </source>
</evidence>